<proteinExistence type="predicted"/>
<reference evidence="1" key="1">
    <citation type="submission" date="2018-05" db="EMBL/GenBank/DDBJ databases">
        <authorList>
            <person name="Lanie J.A."/>
            <person name="Ng W.-L."/>
            <person name="Kazmierczak K.M."/>
            <person name="Andrzejewski T.M."/>
            <person name="Davidsen T.M."/>
            <person name="Wayne K.J."/>
            <person name="Tettelin H."/>
            <person name="Glass J.I."/>
            <person name="Rusch D."/>
            <person name="Podicherti R."/>
            <person name="Tsui H.-C.T."/>
            <person name="Winkler M.E."/>
        </authorList>
    </citation>
    <scope>NUCLEOTIDE SEQUENCE</scope>
</reference>
<protein>
    <submittedName>
        <fullName evidence="1">Uncharacterized protein</fullName>
    </submittedName>
</protein>
<feature type="non-terminal residue" evidence="1">
    <location>
        <position position="91"/>
    </location>
</feature>
<dbReference type="EMBL" id="UINC01037797">
    <property type="protein sequence ID" value="SVB33826.1"/>
    <property type="molecule type" value="Genomic_DNA"/>
</dbReference>
<feature type="non-terminal residue" evidence="1">
    <location>
        <position position="1"/>
    </location>
</feature>
<evidence type="ECO:0000313" key="1">
    <source>
        <dbReference type="EMBL" id="SVB33826.1"/>
    </source>
</evidence>
<name>A0A382D5N6_9ZZZZ</name>
<organism evidence="1">
    <name type="scientific">marine metagenome</name>
    <dbReference type="NCBI Taxonomy" id="408172"/>
    <lineage>
        <taxon>unclassified sequences</taxon>
        <taxon>metagenomes</taxon>
        <taxon>ecological metagenomes</taxon>
    </lineage>
</organism>
<accession>A0A382D5N6</accession>
<dbReference type="AlphaFoldDB" id="A0A382D5N6"/>
<gene>
    <name evidence="1" type="ORF">METZ01_LOCUS186680</name>
</gene>
<sequence>MNNFKYLFLFSFLLSNGTYDISSQNTGQLWELRLNHEFSNLKNKRSVEYHLDEKKLISTLTRSPLINKKERSDILMDFPSPEGKFINFEMY</sequence>